<reference evidence="1" key="1">
    <citation type="journal article" date="2015" name="Nature">
        <title>Complex archaea that bridge the gap between prokaryotes and eukaryotes.</title>
        <authorList>
            <person name="Spang A."/>
            <person name="Saw J.H."/>
            <person name="Jorgensen S.L."/>
            <person name="Zaremba-Niedzwiedzka K."/>
            <person name="Martijn J."/>
            <person name="Lind A.E."/>
            <person name="van Eijk R."/>
            <person name="Schleper C."/>
            <person name="Guy L."/>
            <person name="Ettema T.J."/>
        </authorList>
    </citation>
    <scope>NUCLEOTIDE SEQUENCE</scope>
</reference>
<dbReference type="EMBL" id="LAZR01057854">
    <property type="protein sequence ID" value="KKK71169.1"/>
    <property type="molecule type" value="Genomic_DNA"/>
</dbReference>
<protein>
    <submittedName>
        <fullName evidence="1">Uncharacterized protein</fullName>
    </submittedName>
</protein>
<proteinExistence type="predicted"/>
<dbReference type="AlphaFoldDB" id="A0A0F8ZXL6"/>
<organism evidence="1">
    <name type="scientific">marine sediment metagenome</name>
    <dbReference type="NCBI Taxonomy" id="412755"/>
    <lineage>
        <taxon>unclassified sequences</taxon>
        <taxon>metagenomes</taxon>
        <taxon>ecological metagenomes</taxon>
    </lineage>
</organism>
<name>A0A0F8ZXL6_9ZZZZ</name>
<evidence type="ECO:0000313" key="1">
    <source>
        <dbReference type="EMBL" id="KKK71169.1"/>
    </source>
</evidence>
<comment type="caution">
    <text evidence="1">The sequence shown here is derived from an EMBL/GenBank/DDBJ whole genome shotgun (WGS) entry which is preliminary data.</text>
</comment>
<gene>
    <name evidence="1" type="ORF">LCGC14_2916630</name>
</gene>
<sequence length="97" mass="11016">MTAFDFGDIRKTFWKALEDLEDDFMELTDEMRGKLTEWGAALIRGELSLGELRSLLEGEKALLEMTALQKKVETKVLLNTLKKDLIETLIGVVKEAL</sequence>
<accession>A0A0F8ZXL6</accession>